<evidence type="ECO:0000256" key="2">
    <source>
        <dbReference type="ARBA" id="ARBA00007069"/>
    </source>
</evidence>
<dbReference type="InterPro" id="IPR035906">
    <property type="entry name" value="MetI-like_sf"/>
</dbReference>
<dbReference type="InterPro" id="IPR000515">
    <property type="entry name" value="MetI-like"/>
</dbReference>
<reference evidence="11" key="2">
    <citation type="journal article" date="2023" name="Microbiome">
        <title>Synthase-selected sorting approach identifies a beta-lactone synthase in a nudibranch symbiotic bacterium.</title>
        <authorList>
            <person name="Dzunkova M."/>
            <person name="La Clair J.J."/>
            <person name="Tyml T."/>
            <person name="Doud D."/>
            <person name="Schulz F."/>
            <person name="Piquer-Esteban S."/>
            <person name="Porcel Sanchis D."/>
            <person name="Osborn A."/>
            <person name="Robinson D."/>
            <person name="Louie K.B."/>
            <person name="Bowen B.P."/>
            <person name="Bowers R.M."/>
            <person name="Lee J."/>
            <person name="Arnau V."/>
            <person name="Diaz-Villanueva W."/>
            <person name="Stepanauskas R."/>
            <person name="Gosliner T."/>
            <person name="Date S.V."/>
            <person name="Northen T.R."/>
            <person name="Cheng J.F."/>
            <person name="Burkart M.D."/>
            <person name="Woyke T."/>
        </authorList>
    </citation>
    <scope>NUCLEOTIDE SEQUENCE</scope>
    <source>
        <strain evidence="11">Df01</strain>
    </source>
</reference>
<sequence length="416" mass="45269">MIDRTANLHRRYVRERRFVRASAACAVSAVLFLGFLLTDVIWQGWRGFLSASMQLHVFIDPQTVGAEGKASVLRYQKLVQKSLHERFSNVTARQDKKQLKQLASFGGGIKLHSMVQKNPSLIGERLAVWLPASAIAEAYLKGGTDTDLPENQRNISDQQIAWLDELRDASSTRIEFNTRFFTAADSRDPELSGIAGALRGTFFTLLLAFLLAFPAGVMTAIYLEIFAPRNRWFDLIEININNLAAVPSVIFGLLGLAIFINLFGIPRSSSLVGGMVLSLMTLPTIIITARAALRAVPPSLLFGALSLGATKMQGVFHHVLPAAMPGILTGAIIGMAQALGETAPLLMIGMVAFIANAPDGITDAATALPVQIFLWADSPERGFVERTAAAIVTLLGFLVLMNASAVILRKRLEIKW</sequence>
<feature type="domain" description="ABC transmembrane type-1" evidence="10">
    <location>
        <begin position="198"/>
        <end position="404"/>
    </location>
</feature>
<organism evidence="11 12">
    <name type="scientific">Candidatus Doriopsillibacter californiensis</name>
    <dbReference type="NCBI Taxonomy" id="2970740"/>
    <lineage>
        <taxon>Bacteria</taxon>
        <taxon>Pseudomonadati</taxon>
        <taxon>Pseudomonadota</taxon>
        <taxon>Gammaproteobacteria</taxon>
        <taxon>Candidatus Tethybacterales</taxon>
        <taxon>Candidatus Persebacteraceae</taxon>
        <taxon>Candidatus Doriopsillibacter</taxon>
    </lineage>
</organism>
<evidence type="ECO:0000256" key="9">
    <source>
        <dbReference type="RuleBase" id="RU363043"/>
    </source>
</evidence>
<evidence type="ECO:0000256" key="1">
    <source>
        <dbReference type="ARBA" id="ARBA00004651"/>
    </source>
</evidence>
<dbReference type="Pfam" id="PF00528">
    <property type="entry name" value="BPD_transp_1"/>
    <property type="match status" value="1"/>
</dbReference>
<feature type="transmembrane region" description="Helical" evidence="9">
    <location>
        <begin position="314"/>
        <end position="339"/>
    </location>
</feature>
<dbReference type="EMBL" id="JANQAO010000001">
    <property type="protein sequence ID" value="MDM5147348.1"/>
    <property type="molecule type" value="Genomic_DNA"/>
</dbReference>
<accession>A0ABT7QLF1</accession>
<comment type="caution">
    <text evidence="11">The sequence shown here is derived from an EMBL/GenBank/DDBJ whole genome shotgun (WGS) entry which is preliminary data.</text>
</comment>
<keyword evidence="6 9" id="KW-0812">Transmembrane</keyword>
<feature type="transmembrane region" description="Helical" evidence="9">
    <location>
        <begin position="388"/>
        <end position="408"/>
    </location>
</feature>
<keyword evidence="4" id="KW-0813">Transport</keyword>
<keyword evidence="12" id="KW-1185">Reference proteome</keyword>
<evidence type="ECO:0000313" key="11">
    <source>
        <dbReference type="EMBL" id="MDM5147348.1"/>
    </source>
</evidence>
<dbReference type="SUPFAM" id="SSF161098">
    <property type="entry name" value="MetI-like"/>
    <property type="match status" value="1"/>
</dbReference>
<feature type="transmembrane region" description="Helical" evidence="9">
    <location>
        <begin position="243"/>
        <end position="265"/>
    </location>
</feature>
<evidence type="ECO:0000256" key="5">
    <source>
        <dbReference type="ARBA" id="ARBA00022475"/>
    </source>
</evidence>
<evidence type="ECO:0000256" key="6">
    <source>
        <dbReference type="ARBA" id="ARBA00022692"/>
    </source>
</evidence>
<dbReference type="Pfam" id="PF11812">
    <property type="entry name" value="DUF3333"/>
    <property type="match status" value="1"/>
</dbReference>
<proteinExistence type="inferred from homology"/>
<feature type="transmembrane region" description="Helical" evidence="9">
    <location>
        <begin position="202"/>
        <end position="223"/>
    </location>
</feature>
<dbReference type="Proteomes" id="UP001168167">
    <property type="component" value="Unassembled WGS sequence"/>
</dbReference>
<reference evidence="11" key="1">
    <citation type="submission" date="2022-08" db="EMBL/GenBank/DDBJ databases">
        <authorList>
            <person name="Dzunkova M."/>
            <person name="La Clair J."/>
            <person name="Tyml T."/>
            <person name="Doud D."/>
            <person name="Schulz F."/>
            <person name="Piquer S."/>
            <person name="Porcel Sanchis D."/>
            <person name="Osborn A."/>
            <person name="Robinson D."/>
            <person name="Louie K.B."/>
            <person name="Bowen B.P."/>
            <person name="Bowers R."/>
            <person name="Lee J."/>
            <person name="Arnau Llombart V."/>
            <person name="Diaz Villanueva W."/>
            <person name="Gosliner T."/>
            <person name="Northen T."/>
            <person name="Cheng J.-F."/>
            <person name="Burkart M.D."/>
            <person name="Woyke T."/>
        </authorList>
    </citation>
    <scope>NUCLEOTIDE SEQUENCE</scope>
    <source>
        <strain evidence="11">Df01</strain>
    </source>
</reference>
<dbReference type="CDD" id="cd06261">
    <property type="entry name" value="TM_PBP2"/>
    <property type="match status" value="1"/>
</dbReference>
<keyword evidence="5 9" id="KW-1003">Cell membrane</keyword>
<dbReference type="NCBIfam" id="TIGR00974">
    <property type="entry name" value="3a0107s02c"/>
    <property type="match status" value="1"/>
</dbReference>
<dbReference type="PANTHER" id="PTHR43470:SF5">
    <property type="entry name" value="PHOSPHATE TRANSPORT SYSTEM PERMEASE PROTEIN PSTA"/>
    <property type="match status" value="1"/>
</dbReference>
<evidence type="ECO:0000256" key="7">
    <source>
        <dbReference type="ARBA" id="ARBA00022989"/>
    </source>
</evidence>
<evidence type="ECO:0000256" key="4">
    <source>
        <dbReference type="ARBA" id="ARBA00022448"/>
    </source>
</evidence>
<evidence type="ECO:0000256" key="8">
    <source>
        <dbReference type="ARBA" id="ARBA00023136"/>
    </source>
</evidence>
<dbReference type="InterPro" id="IPR005672">
    <property type="entry name" value="Phosphate_PstA"/>
</dbReference>
<evidence type="ECO:0000313" key="12">
    <source>
        <dbReference type="Proteomes" id="UP001168167"/>
    </source>
</evidence>
<protein>
    <recommendedName>
        <fullName evidence="3 9">Phosphate transport system permease protein PstA</fullName>
    </recommendedName>
</protein>
<keyword evidence="7 9" id="KW-1133">Transmembrane helix</keyword>
<keyword evidence="8 9" id="KW-0472">Membrane</keyword>
<feature type="transmembrane region" description="Helical" evidence="9">
    <location>
        <begin position="21"/>
        <end position="45"/>
    </location>
</feature>
<dbReference type="Gene3D" id="1.10.3720.10">
    <property type="entry name" value="MetI-like"/>
    <property type="match status" value="1"/>
</dbReference>
<comment type="subcellular location">
    <subcellularLocation>
        <location evidence="9">Cell inner membrane</location>
        <topology evidence="9">Multi-pass membrane protein</topology>
    </subcellularLocation>
    <subcellularLocation>
        <location evidence="1">Cell membrane</location>
        <topology evidence="1">Multi-pass membrane protein</topology>
    </subcellularLocation>
</comment>
<feature type="transmembrane region" description="Helical" evidence="9">
    <location>
        <begin position="271"/>
        <end position="293"/>
    </location>
</feature>
<dbReference type="PANTHER" id="PTHR43470">
    <property type="entry name" value="PHOSPHATE TRANSPORT SYSTEM PERMEASE PROTEIN PSTA-RELATED"/>
    <property type="match status" value="1"/>
</dbReference>
<dbReference type="PROSITE" id="PS50928">
    <property type="entry name" value="ABC_TM1"/>
    <property type="match status" value="1"/>
</dbReference>
<comment type="similarity">
    <text evidence="2 9">Belongs to the binding-protein-dependent transport system permease family. CysTW subfamily.</text>
</comment>
<name>A0ABT7QLF1_9GAMM</name>
<evidence type="ECO:0000259" key="10">
    <source>
        <dbReference type="PROSITE" id="PS50928"/>
    </source>
</evidence>
<dbReference type="InterPro" id="IPR024573">
    <property type="entry name" value="DUF3333"/>
</dbReference>
<gene>
    <name evidence="11" type="primary">pstA</name>
    <name evidence="11" type="ORF">NQX30_03035</name>
</gene>
<evidence type="ECO:0000256" key="3">
    <source>
        <dbReference type="ARBA" id="ARBA00016864"/>
    </source>
</evidence>